<evidence type="ECO:0000313" key="1">
    <source>
        <dbReference type="EMBL" id="KIK56849.1"/>
    </source>
</evidence>
<dbReference type="Proteomes" id="UP000053593">
    <property type="component" value="Unassembled WGS sequence"/>
</dbReference>
<sequence>MTSWRKMVREWELDPDKRKLNPYEPKVRGFTLHRLRHDLAREDAELIKTDLAAQAVSSQISCHQLIYQGIELEEQLRRLRYDMMHMGNNPTYLACAKLTERANSLCRRVKAFAEVQVLHMPVTAVLQQQASTSNESQAVYNLPLFLPSKVFQMNSSCEMVLLDFEWRIRYAAAHDALEQMRKHLLGRNAVLEWKNQYGHGVQEGNCSQADVERLNAKISACTSQYRMHFEILKHFAQKLGKVTWGTELCPLLDEDIRSISHGGSNNATGEGYVISSWIWNTSGVDHTDEENVTDCMSPFMLMSESSNNLEGL</sequence>
<proteinExistence type="predicted"/>
<dbReference type="EMBL" id="KN834794">
    <property type="protein sequence ID" value="KIK56849.1"/>
    <property type="molecule type" value="Genomic_DNA"/>
</dbReference>
<evidence type="ECO:0000313" key="2">
    <source>
        <dbReference type="Proteomes" id="UP000053593"/>
    </source>
</evidence>
<reference evidence="1 2" key="1">
    <citation type="submission" date="2014-04" db="EMBL/GenBank/DDBJ databases">
        <title>Evolutionary Origins and Diversification of the Mycorrhizal Mutualists.</title>
        <authorList>
            <consortium name="DOE Joint Genome Institute"/>
            <consortium name="Mycorrhizal Genomics Consortium"/>
            <person name="Kohler A."/>
            <person name="Kuo A."/>
            <person name="Nagy L.G."/>
            <person name="Floudas D."/>
            <person name="Copeland A."/>
            <person name="Barry K.W."/>
            <person name="Cichocki N."/>
            <person name="Veneault-Fourrey C."/>
            <person name="LaButti K."/>
            <person name="Lindquist E.A."/>
            <person name="Lipzen A."/>
            <person name="Lundell T."/>
            <person name="Morin E."/>
            <person name="Murat C."/>
            <person name="Riley R."/>
            <person name="Ohm R."/>
            <person name="Sun H."/>
            <person name="Tunlid A."/>
            <person name="Henrissat B."/>
            <person name="Grigoriev I.V."/>
            <person name="Hibbett D.S."/>
            <person name="Martin F."/>
        </authorList>
    </citation>
    <scope>NUCLEOTIDE SEQUENCE [LARGE SCALE GENOMIC DNA]</scope>
    <source>
        <strain evidence="1 2">FD-317 M1</strain>
    </source>
</reference>
<name>A0A0D0C3B4_9AGAR</name>
<dbReference type="HOGENOM" id="CLU_891532_0_0_1"/>
<gene>
    <name evidence="1" type="ORF">GYMLUDRAFT_247397</name>
</gene>
<protein>
    <submittedName>
        <fullName evidence="1">Uncharacterized protein</fullName>
    </submittedName>
</protein>
<keyword evidence="2" id="KW-1185">Reference proteome</keyword>
<dbReference type="AlphaFoldDB" id="A0A0D0C3B4"/>
<dbReference type="OrthoDB" id="3062870at2759"/>
<organism evidence="1 2">
    <name type="scientific">Collybiopsis luxurians FD-317 M1</name>
    <dbReference type="NCBI Taxonomy" id="944289"/>
    <lineage>
        <taxon>Eukaryota</taxon>
        <taxon>Fungi</taxon>
        <taxon>Dikarya</taxon>
        <taxon>Basidiomycota</taxon>
        <taxon>Agaricomycotina</taxon>
        <taxon>Agaricomycetes</taxon>
        <taxon>Agaricomycetidae</taxon>
        <taxon>Agaricales</taxon>
        <taxon>Marasmiineae</taxon>
        <taxon>Omphalotaceae</taxon>
        <taxon>Collybiopsis</taxon>
        <taxon>Collybiopsis luxurians</taxon>
    </lineage>
</organism>
<accession>A0A0D0C3B4</accession>